<dbReference type="Proteomes" id="UP000609531">
    <property type="component" value="Unassembled WGS sequence"/>
</dbReference>
<dbReference type="AlphaFoldDB" id="A0A934IGV1"/>
<dbReference type="SUPFAM" id="SSF52540">
    <property type="entry name" value="P-loop containing nucleoside triphosphate hydrolases"/>
    <property type="match status" value="1"/>
</dbReference>
<dbReference type="PANTHER" id="PTHR12788">
    <property type="entry name" value="PROTEIN-TYROSINE SULFOTRANSFERASE 2"/>
    <property type="match status" value="1"/>
</dbReference>
<evidence type="ECO:0000256" key="1">
    <source>
        <dbReference type="ARBA" id="ARBA00022679"/>
    </source>
</evidence>
<feature type="region of interest" description="Disordered" evidence="2">
    <location>
        <begin position="211"/>
        <end position="231"/>
    </location>
</feature>
<organism evidence="3 4">
    <name type="scientific">Acuticoccus mangrovi</name>
    <dbReference type="NCBI Taxonomy" id="2796142"/>
    <lineage>
        <taxon>Bacteria</taxon>
        <taxon>Pseudomonadati</taxon>
        <taxon>Pseudomonadota</taxon>
        <taxon>Alphaproteobacteria</taxon>
        <taxon>Hyphomicrobiales</taxon>
        <taxon>Amorphaceae</taxon>
        <taxon>Acuticoccus</taxon>
    </lineage>
</organism>
<accession>A0A934IGV1</accession>
<evidence type="ECO:0000256" key="2">
    <source>
        <dbReference type="SAM" id="MobiDB-lite"/>
    </source>
</evidence>
<feature type="compositionally biased region" description="Low complexity" evidence="2">
    <location>
        <begin position="211"/>
        <end position="221"/>
    </location>
</feature>
<reference evidence="3" key="1">
    <citation type="submission" date="2020-12" db="EMBL/GenBank/DDBJ databases">
        <title>Bacterial taxonomy.</title>
        <authorList>
            <person name="Pan X."/>
        </authorList>
    </citation>
    <scope>NUCLEOTIDE SEQUENCE</scope>
    <source>
        <strain evidence="3">B2012</strain>
    </source>
</reference>
<dbReference type="InterPro" id="IPR027417">
    <property type="entry name" value="P-loop_NTPase"/>
</dbReference>
<gene>
    <name evidence="3" type="ORF">JCR33_12155</name>
</gene>
<evidence type="ECO:0000313" key="4">
    <source>
        <dbReference type="Proteomes" id="UP000609531"/>
    </source>
</evidence>
<sequence>MTNVKRYAFLGGSTRSGTTWLQILLGAHPKVATLRESHVFDRYVGEIERRYLGEESVTSGPDGLKAYIDADTLDAEVLRPLAHVVLDRIAATKPKCEVVLEKTPANLRMASTILRLFPEAHFLVIVRDPRAVCASMLAAAQEDWGSWADRPIPEIAREWMLNLLRTHHLETTIGPALRVVRYEDLHADKDAVLAGIHAWLGITSPRRKSSSASAKQLASRQKSADPASPSFDVRPNFFRKGEIDSWKTSLEPDAVAEIEFLCRAGMERYGYEPVGT</sequence>
<dbReference type="InterPro" id="IPR026634">
    <property type="entry name" value="TPST-like"/>
</dbReference>
<proteinExistence type="predicted"/>
<dbReference type="PANTHER" id="PTHR12788:SF10">
    <property type="entry name" value="PROTEIN-TYROSINE SULFOTRANSFERASE"/>
    <property type="match status" value="1"/>
</dbReference>
<dbReference type="Gene3D" id="3.40.50.300">
    <property type="entry name" value="P-loop containing nucleotide triphosphate hydrolases"/>
    <property type="match status" value="1"/>
</dbReference>
<dbReference type="EMBL" id="JAEKJA010000009">
    <property type="protein sequence ID" value="MBJ3776449.1"/>
    <property type="molecule type" value="Genomic_DNA"/>
</dbReference>
<dbReference type="GO" id="GO:0008476">
    <property type="term" value="F:protein-tyrosine sulfotransferase activity"/>
    <property type="evidence" value="ECO:0007669"/>
    <property type="project" value="InterPro"/>
</dbReference>
<keyword evidence="1" id="KW-0808">Transferase</keyword>
<dbReference type="RefSeq" id="WP_198882355.1">
    <property type="nucleotide sequence ID" value="NZ_JAEKJA010000009.1"/>
</dbReference>
<evidence type="ECO:0000313" key="3">
    <source>
        <dbReference type="EMBL" id="MBJ3776449.1"/>
    </source>
</evidence>
<comment type="caution">
    <text evidence="3">The sequence shown here is derived from an EMBL/GenBank/DDBJ whole genome shotgun (WGS) entry which is preliminary data.</text>
</comment>
<keyword evidence="4" id="KW-1185">Reference proteome</keyword>
<dbReference type="Pfam" id="PF13469">
    <property type="entry name" value="Sulfotransfer_3"/>
    <property type="match status" value="1"/>
</dbReference>
<protein>
    <submittedName>
        <fullName evidence="3">Sulfotransferase</fullName>
    </submittedName>
</protein>
<name>A0A934IGV1_9HYPH</name>